<evidence type="ECO:0000313" key="1">
    <source>
        <dbReference type="EMBL" id="KAG6741318.1"/>
    </source>
</evidence>
<dbReference type="Proteomes" id="UP000886885">
    <property type="component" value="Chromosome 17D"/>
</dbReference>
<accession>A0A8X7Y3K2</accession>
<sequence>MVSRFMEKPTLEHMAAVKHILSYDFKGKPGVKIYTKLYAEEKEVSNGVLAICVSKLAAQPYLSLASILFGLSYGGVQSQLGTAGFLFIGLRSKAVPWRSMLKGAAIDFSPLTARGVLGGSGEYLLGFQSLN</sequence>
<reference evidence="1" key="1">
    <citation type="journal article" date="2020" name="bioRxiv">
        <title>Hybrid origin of Populus tomentosa Carr. identified through genome sequencing and phylogenomic analysis.</title>
        <authorList>
            <person name="An X."/>
            <person name="Gao K."/>
            <person name="Chen Z."/>
            <person name="Li J."/>
            <person name="Yang X."/>
            <person name="Yang X."/>
            <person name="Zhou J."/>
            <person name="Guo T."/>
            <person name="Zhao T."/>
            <person name="Huang S."/>
            <person name="Miao D."/>
            <person name="Khan W.U."/>
            <person name="Rao P."/>
            <person name="Ye M."/>
            <person name="Lei B."/>
            <person name="Liao W."/>
            <person name="Wang J."/>
            <person name="Ji L."/>
            <person name="Li Y."/>
            <person name="Guo B."/>
            <person name="Mustafa N.S."/>
            <person name="Li S."/>
            <person name="Yun Q."/>
            <person name="Keller S.R."/>
            <person name="Mao J."/>
            <person name="Zhang R."/>
            <person name="Strauss S.H."/>
        </authorList>
    </citation>
    <scope>NUCLEOTIDE SEQUENCE</scope>
    <source>
        <strain evidence="1">GM15</strain>
        <tissue evidence="1">Leaf</tissue>
    </source>
</reference>
<dbReference type="EMBL" id="JAAWWB010000034">
    <property type="protein sequence ID" value="KAG6741318.1"/>
    <property type="molecule type" value="Genomic_DNA"/>
</dbReference>
<proteinExistence type="predicted"/>
<name>A0A8X7Y3K2_POPTO</name>
<protein>
    <submittedName>
        <fullName evidence="1">Uncharacterized protein</fullName>
    </submittedName>
</protein>
<dbReference type="AlphaFoldDB" id="A0A8X7Y3K2"/>
<dbReference type="OrthoDB" id="112749at2759"/>
<comment type="caution">
    <text evidence="1">The sequence shown here is derived from an EMBL/GenBank/DDBJ whole genome shotgun (WGS) entry which is preliminary data.</text>
</comment>
<dbReference type="PANTHER" id="PTHR34204">
    <property type="entry name" value="RNA-BINDING ASCH DOMAIN PROTEIN"/>
    <property type="match status" value="1"/>
</dbReference>
<gene>
    <name evidence="1" type="ORF">POTOM_054551</name>
</gene>
<dbReference type="PANTHER" id="PTHR34204:SF2">
    <property type="entry name" value="RNA-BINDING ASCH DOMAIN PROTEIN"/>
    <property type="match status" value="1"/>
</dbReference>
<evidence type="ECO:0000313" key="2">
    <source>
        <dbReference type="Proteomes" id="UP000886885"/>
    </source>
</evidence>
<organism evidence="1 2">
    <name type="scientific">Populus tomentosa</name>
    <name type="common">Chinese white poplar</name>
    <dbReference type="NCBI Taxonomy" id="118781"/>
    <lineage>
        <taxon>Eukaryota</taxon>
        <taxon>Viridiplantae</taxon>
        <taxon>Streptophyta</taxon>
        <taxon>Embryophyta</taxon>
        <taxon>Tracheophyta</taxon>
        <taxon>Spermatophyta</taxon>
        <taxon>Magnoliopsida</taxon>
        <taxon>eudicotyledons</taxon>
        <taxon>Gunneridae</taxon>
        <taxon>Pentapetalae</taxon>
        <taxon>rosids</taxon>
        <taxon>fabids</taxon>
        <taxon>Malpighiales</taxon>
        <taxon>Salicaceae</taxon>
        <taxon>Saliceae</taxon>
        <taxon>Populus</taxon>
    </lineage>
</organism>
<keyword evidence="2" id="KW-1185">Reference proteome</keyword>